<dbReference type="Proteomes" id="UP001286313">
    <property type="component" value="Unassembled WGS sequence"/>
</dbReference>
<organism evidence="3 4">
    <name type="scientific">Petrolisthes cinctipes</name>
    <name type="common">Flat porcelain crab</name>
    <dbReference type="NCBI Taxonomy" id="88211"/>
    <lineage>
        <taxon>Eukaryota</taxon>
        <taxon>Metazoa</taxon>
        <taxon>Ecdysozoa</taxon>
        <taxon>Arthropoda</taxon>
        <taxon>Crustacea</taxon>
        <taxon>Multicrustacea</taxon>
        <taxon>Malacostraca</taxon>
        <taxon>Eumalacostraca</taxon>
        <taxon>Eucarida</taxon>
        <taxon>Decapoda</taxon>
        <taxon>Pleocyemata</taxon>
        <taxon>Anomura</taxon>
        <taxon>Galatheoidea</taxon>
        <taxon>Porcellanidae</taxon>
        <taxon>Petrolisthes</taxon>
    </lineage>
</organism>
<feature type="region of interest" description="Disordered" evidence="1">
    <location>
        <begin position="68"/>
        <end position="107"/>
    </location>
</feature>
<dbReference type="AlphaFoldDB" id="A0AAE1KY15"/>
<comment type="caution">
    <text evidence="3">The sequence shown here is derived from an EMBL/GenBank/DDBJ whole genome shotgun (WGS) entry which is preliminary data.</text>
</comment>
<evidence type="ECO:0000256" key="1">
    <source>
        <dbReference type="SAM" id="MobiDB-lite"/>
    </source>
</evidence>
<keyword evidence="2" id="KW-0732">Signal</keyword>
<reference evidence="3" key="1">
    <citation type="submission" date="2023-10" db="EMBL/GenBank/DDBJ databases">
        <title>Genome assemblies of two species of porcelain crab, Petrolisthes cinctipes and Petrolisthes manimaculis (Anomura: Porcellanidae).</title>
        <authorList>
            <person name="Angst P."/>
        </authorList>
    </citation>
    <scope>NUCLEOTIDE SEQUENCE</scope>
    <source>
        <strain evidence="3">PB745_01</strain>
        <tissue evidence="3">Gill</tissue>
    </source>
</reference>
<gene>
    <name evidence="3" type="ORF">Pcinc_006780</name>
</gene>
<feature type="chain" id="PRO_5041997277" evidence="2">
    <location>
        <begin position="21"/>
        <end position="197"/>
    </location>
</feature>
<sequence>MALTINFVSLMLVRIVIVSGRNTVMFSEHSVDLERSVELELEHKLEVEVEREDVEPFSHNVTKEGKAFLQAKGHPVHPSKRRKRTNKPPPTIYRRQRPPQQCSSDGSSALFGGSNAMTYGSPLSLSSSAKRVRKWEELVVCPRVLLECLFGLRHQLRISSSFPHSPLAYVTGVSPFDCYRYAHDFWDRSCERFGASD</sequence>
<proteinExistence type="predicted"/>
<name>A0AAE1KY15_PETCI</name>
<dbReference type="EMBL" id="JAWQEG010000501">
    <property type="protein sequence ID" value="KAK3889209.1"/>
    <property type="molecule type" value="Genomic_DNA"/>
</dbReference>
<feature type="compositionally biased region" description="Polar residues" evidence="1">
    <location>
        <begin position="98"/>
        <end position="107"/>
    </location>
</feature>
<evidence type="ECO:0000256" key="2">
    <source>
        <dbReference type="SAM" id="SignalP"/>
    </source>
</evidence>
<keyword evidence="4" id="KW-1185">Reference proteome</keyword>
<accession>A0AAE1KY15</accession>
<evidence type="ECO:0000313" key="4">
    <source>
        <dbReference type="Proteomes" id="UP001286313"/>
    </source>
</evidence>
<evidence type="ECO:0000313" key="3">
    <source>
        <dbReference type="EMBL" id="KAK3889209.1"/>
    </source>
</evidence>
<protein>
    <submittedName>
        <fullName evidence="3">Uncharacterized protein</fullName>
    </submittedName>
</protein>
<feature type="signal peptide" evidence="2">
    <location>
        <begin position="1"/>
        <end position="20"/>
    </location>
</feature>
<feature type="compositionally biased region" description="Basic residues" evidence="1">
    <location>
        <begin position="74"/>
        <end position="86"/>
    </location>
</feature>